<dbReference type="PROSITE" id="PS00723">
    <property type="entry name" value="POLYPRENYL_SYNTHASE_1"/>
    <property type="match status" value="1"/>
</dbReference>
<dbReference type="PANTHER" id="PTHR11525:SF0">
    <property type="entry name" value="FARNESYL PYROPHOSPHATE SYNTHASE"/>
    <property type="match status" value="1"/>
</dbReference>
<dbReference type="GO" id="GO:0043386">
    <property type="term" value="P:mycotoxin biosynthetic process"/>
    <property type="evidence" value="ECO:0007669"/>
    <property type="project" value="UniProtKB-ARBA"/>
</dbReference>
<dbReference type="InterPro" id="IPR008949">
    <property type="entry name" value="Isoprenoid_synthase_dom_sf"/>
</dbReference>
<dbReference type="PANTHER" id="PTHR11525">
    <property type="entry name" value="FARNESYL-PYROPHOSPHATE SYNTHETASE"/>
    <property type="match status" value="1"/>
</dbReference>
<dbReference type="CDD" id="cd00685">
    <property type="entry name" value="Trans_IPPS_HT"/>
    <property type="match status" value="1"/>
</dbReference>
<evidence type="ECO:0000256" key="5">
    <source>
        <dbReference type="RuleBase" id="RU004466"/>
    </source>
</evidence>
<dbReference type="SFLD" id="SFLDS00005">
    <property type="entry name" value="Isoprenoid_Synthase_Type_I"/>
    <property type="match status" value="1"/>
</dbReference>
<evidence type="ECO:0000256" key="1">
    <source>
        <dbReference type="ARBA" id="ARBA00001946"/>
    </source>
</evidence>
<dbReference type="InterPro" id="IPR039702">
    <property type="entry name" value="FPS1-like"/>
</dbReference>
<protein>
    <submittedName>
        <fullName evidence="6">Uncharacterized protein</fullName>
    </submittedName>
</protein>
<evidence type="ECO:0000256" key="3">
    <source>
        <dbReference type="ARBA" id="ARBA00022723"/>
    </source>
</evidence>
<dbReference type="OrthoDB" id="10257492at2759"/>
<keyword evidence="2 5" id="KW-0808">Transferase</keyword>
<dbReference type="SUPFAM" id="SSF48576">
    <property type="entry name" value="Terpenoid synthases"/>
    <property type="match status" value="1"/>
</dbReference>
<gene>
    <name evidence="6" type="ORF">CDD81_2709</name>
</gene>
<dbReference type="GO" id="GO:0004161">
    <property type="term" value="F:dimethylallyltranstransferase activity"/>
    <property type="evidence" value="ECO:0007669"/>
    <property type="project" value="TreeGrafter"/>
</dbReference>
<dbReference type="GO" id="GO:0046872">
    <property type="term" value="F:metal ion binding"/>
    <property type="evidence" value="ECO:0007669"/>
    <property type="project" value="UniProtKB-KW"/>
</dbReference>
<proteinExistence type="inferred from homology"/>
<keyword evidence="3" id="KW-0479">Metal-binding</keyword>
<dbReference type="InterPro" id="IPR033749">
    <property type="entry name" value="Polyprenyl_synt_CS"/>
</dbReference>
<dbReference type="InterPro" id="IPR000092">
    <property type="entry name" value="Polyprenyl_synt"/>
</dbReference>
<dbReference type="GO" id="GO:0004337">
    <property type="term" value="F:(2E,6E)-farnesyl diphosphate synthase activity"/>
    <property type="evidence" value="ECO:0007669"/>
    <property type="project" value="TreeGrafter"/>
</dbReference>
<dbReference type="GO" id="GO:0005737">
    <property type="term" value="C:cytoplasm"/>
    <property type="evidence" value="ECO:0007669"/>
    <property type="project" value="TreeGrafter"/>
</dbReference>
<evidence type="ECO:0000313" key="6">
    <source>
        <dbReference type="EMBL" id="PHH65297.1"/>
    </source>
</evidence>
<keyword evidence="7" id="KW-1185">Reference proteome</keyword>
<comment type="similarity">
    <text evidence="5">Belongs to the FPP/GGPP synthase family.</text>
</comment>
<organism evidence="6 7">
    <name type="scientific">Ophiocordyceps australis</name>
    <dbReference type="NCBI Taxonomy" id="1399860"/>
    <lineage>
        <taxon>Eukaryota</taxon>
        <taxon>Fungi</taxon>
        <taxon>Dikarya</taxon>
        <taxon>Ascomycota</taxon>
        <taxon>Pezizomycotina</taxon>
        <taxon>Sordariomycetes</taxon>
        <taxon>Hypocreomycetidae</taxon>
        <taxon>Hypocreales</taxon>
        <taxon>Ophiocordycipitaceae</taxon>
        <taxon>Ophiocordyceps</taxon>
    </lineage>
</organism>
<sequence length="352" mass="40380">MADRPDFNATLTRLTEELVEKLRSMGYPRDAAEMYRKCLLINTQGGKLHRCWTVLDTGKTLRHGALTEIETEDLMVLGWLVEMLSAGYLIWDDIMDQSETRRGKPCWYLREDVGLMSINDGCLLVSSVFILLKSHFKNHPAYHDLVDMFQETALQIELGQGYDMLTASRKYGGLKEFTRDKYDFIVEHKTAYYTSYTPMALPLVYLGLATPKNLKELYKVATVLGQYYQARNDYFDVYGDSSSTGKKGNDVQENKLTWIVLEAMERCDEEQKTMLEKYYGSQVDEDVAKVLALFQQLNLDRVFRAWQEKKLALISQAIDDVDETEGLDKRIFEAFVSKLDGDGMKKVGVSVC</sequence>
<dbReference type="AlphaFoldDB" id="A0A2C5Y9A5"/>
<dbReference type="Gene3D" id="1.10.600.10">
    <property type="entry name" value="Farnesyl Diphosphate Synthase"/>
    <property type="match status" value="1"/>
</dbReference>
<dbReference type="GO" id="GO:0046165">
    <property type="term" value="P:alcohol biosynthetic process"/>
    <property type="evidence" value="ECO:0007669"/>
    <property type="project" value="UniProtKB-ARBA"/>
</dbReference>
<dbReference type="Proteomes" id="UP000226192">
    <property type="component" value="Unassembled WGS sequence"/>
</dbReference>
<evidence type="ECO:0000256" key="4">
    <source>
        <dbReference type="ARBA" id="ARBA00022842"/>
    </source>
</evidence>
<accession>A0A2C5Y9A5</accession>
<dbReference type="GO" id="GO:0045337">
    <property type="term" value="P:farnesyl diphosphate biosynthetic process"/>
    <property type="evidence" value="ECO:0007669"/>
    <property type="project" value="TreeGrafter"/>
</dbReference>
<dbReference type="EMBL" id="NJET01000019">
    <property type="protein sequence ID" value="PHH65297.1"/>
    <property type="molecule type" value="Genomic_DNA"/>
</dbReference>
<keyword evidence="4" id="KW-0460">Magnesium</keyword>
<reference evidence="6 7" key="1">
    <citation type="submission" date="2017-06" db="EMBL/GenBank/DDBJ databases">
        <title>Ant-infecting Ophiocordyceps genomes reveal a high diversity of potential behavioral manipulation genes and a possible major role for enterotoxins.</title>
        <authorList>
            <person name="De Bekker C."/>
            <person name="Evans H.C."/>
            <person name="Brachmann A."/>
            <person name="Hughes D.P."/>
        </authorList>
    </citation>
    <scope>NUCLEOTIDE SEQUENCE [LARGE SCALE GENOMIC DNA]</scope>
    <source>
        <strain evidence="6 7">Map64</strain>
    </source>
</reference>
<evidence type="ECO:0000256" key="2">
    <source>
        <dbReference type="ARBA" id="ARBA00022679"/>
    </source>
</evidence>
<comment type="caution">
    <text evidence="6">The sequence shown here is derived from an EMBL/GenBank/DDBJ whole genome shotgun (WGS) entry which is preliminary data.</text>
</comment>
<dbReference type="STRING" id="1399860.A0A2C5Y9A5"/>
<evidence type="ECO:0000313" key="7">
    <source>
        <dbReference type="Proteomes" id="UP000226192"/>
    </source>
</evidence>
<comment type="cofactor">
    <cofactor evidence="1">
        <name>Mg(2+)</name>
        <dbReference type="ChEBI" id="CHEBI:18420"/>
    </cofactor>
</comment>
<dbReference type="Pfam" id="PF00348">
    <property type="entry name" value="polyprenyl_synt"/>
    <property type="match status" value="1"/>
</dbReference>
<name>A0A2C5Y9A5_9HYPO</name>